<keyword evidence="3" id="KW-1185">Reference proteome</keyword>
<proteinExistence type="predicted"/>
<keyword evidence="1" id="KW-0732">Signal</keyword>
<reference evidence="2" key="1">
    <citation type="submission" date="2020-01" db="EMBL/GenBank/DDBJ databases">
        <authorList>
            <person name="Rat A."/>
        </authorList>
    </citation>
    <scope>NUCLEOTIDE SEQUENCE</scope>
    <source>
        <strain evidence="2">LMG 28251</strain>
    </source>
</reference>
<dbReference type="RefSeq" id="WP_211874702.1">
    <property type="nucleotide sequence ID" value="NZ_JAAEDH010000013.1"/>
</dbReference>
<evidence type="ECO:0000256" key="1">
    <source>
        <dbReference type="SAM" id="SignalP"/>
    </source>
</evidence>
<dbReference type="Proteomes" id="UP001196068">
    <property type="component" value="Unassembled WGS sequence"/>
</dbReference>
<reference evidence="2" key="2">
    <citation type="journal article" date="2021" name="Syst. Appl. Microbiol.">
        <title>Roseomonas hellenica sp. nov., isolated from roots of wild-growing Alkanna tinctoria.</title>
        <authorList>
            <person name="Rat A."/>
            <person name="Naranjo H.D."/>
            <person name="Lebbe L."/>
            <person name="Cnockaert M."/>
            <person name="Krigas N."/>
            <person name="Grigoriadou K."/>
            <person name="Maloupa E."/>
            <person name="Willems A."/>
        </authorList>
    </citation>
    <scope>NUCLEOTIDE SEQUENCE</scope>
    <source>
        <strain evidence="2">LMG 28251</strain>
    </source>
</reference>
<gene>
    <name evidence="2" type="ORF">GXW79_12315</name>
</gene>
<feature type="chain" id="PRO_5042030496" evidence="1">
    <location>
        <begin position="28"/>
        <end position="432"/>
    </location>
</feature>
<evidence type="ECO:0000313" key="3">
    <source>
        <dbReference type="Proteomes" id="UP001196068"/>
    </source>
</evidence>
<evidence type="ECO:0000313" key="2">
    <source>
        <dbReference type="EMBL" id="MBR0655857.1"/>
    </source>
</evidence>
<dbReference type="AlphaFoldDB" id="A0AAF1KUB0"/>
<sequence>MRSMLSAPVLRALAACLAALLVTAELAEARVGRSGGSRALRQQEDDLDFQPEVFAPAATPQPAPPPEPPPAPAFPVTISGSLDSLAVMERAGAQGLGRRQTATSATDLGINLAFPEGFTLAALFRAEPVPQTSASQGLPAHAAWVETLVLRWDIGTWTFFGGKIHPRFGVAWQRAPGLYGADLAAEYELREKLGFGVQLDIRELTALNPDFGIHILQFEVFRADTSLLTAGVGHPRWTSPEGRLRWRNGRDLGGADNTPGMGGFALSLTGSDIEIPGAEGSTLGYAFSYTRREPGQDANAAERARREDGRLAFLRGHFELPLNLVLEGMGEIARLDATEGFAGRRTLSTTGAITLRRGALAFSYVQAARSTRELGRPDNIRQRSVNATLDIGAATGIEILGPVSISLDARQTVEGGRRSEAQAAVLLYSASF</sequence>
<dbReference type="EMBL" id="JAAEDH010000013">
    <property type="protein sequence ID" value="MBR0655857.1"/>
    <property type="molecule type" value="Genomic_DNA"/>
</dbReference>
<name>A0AAF1KUB0_9PROT</name>
<protein>
    <submittedName>
        <fullName evidence="2">Uncharacterized protein</fullName>
    </submittedName>
</protein>
<comment type="caution">
    <text evidence="2">The sequence shown here is derived from an EMBL/GenBank/DDBJ whole genome shotgun (WGS) entry which is preliminary data.</text>
</comment>
<feature type="signal peptide" evidence="1">
    <location>
        <begin position="1"/>
        <end position="27"/>
    </location>
</feature>
<organism evidence="2 3">
    <name type="scientific">Plastoroseomonas arctica</name>
    <dbReference type="NCBI Taxonomy" id="1509237"/>
    <lineage>
        <taxon>Bacteria</taxon>
        <taxon>Pseudomonadati</taxon>
        <taxon>Pseudomonadota</taxon>
        <taxon>Alphaproteobacteria</taxon>
        <taxon>Acetobacterales</taxon>
        <taxon>Acetobacteraceae</taxon>
        <taxon>Plastoroseomonas</taxon>
    </lineage>
</organism>
<accession>A0AAF1KUB0</accession>